<name>A0A5K3F863_MESCO</name>
<reference evidence="1" key="1">
    <citation type="submission" date="2019-11" db="UniProtKB">
        <authorList>
            <consortium name="WormBaseParasite"/>
        </authorList>
    </citation>
    <scope>IDENTIFICATION</scope>
</reference>
<accession>A0A5K3F863</accession>
<dbReference type="AlphaFoldDB" id="A0A5K3F863"/>
<evidence type="ECO:0000313" key="1">
    <source>
        <dbReference type="WBParaSite" id="MCU_005503-RA"/>
    </source>
</evidence>
<organism evidence="1">
    <name type="scientific">Mesocestoides corti</name>
    <name type="common">Flatworm</name>
    <dbReference type="NCBI Taxonomy" id="53468"/>
    <lineage>
        <taxon>Eukaryota</taxon>
        <taxon>Metazoa</taxon>
        <taxon>Spiralia</taxon>
        <taxon>Lophotrochozoa</taxon>
        <taxon>Platyhelminthes</taxon>
        <taxon>Cestoda</taxon>
        <taxon>Eucestoda</taxon>
        <taxon>Cyclophyllidea</taxon>
        <taxon>Mesocestoididae</taxon>
        <taxon>Mesocestoides</taxon>
    </lineage>
</organism>
<dbReference type="WBParaSite" id="MCU_005503-RA">
    <property type="protein sequence ID" value="MCU_005503-RA"/>
    <property type="gene ID" value="MCU_005503"/>
</dbReference>
<proteinExistence type="predicted"/>
<protein>
    <submittedName>
        <fullName evidence="1">Tnp_DDE_dom domain-containing protein</fullName>
    </submittedName>
</protein>
<sequence>MCSKCAQKATSQTGKGRCTTDVRWGWSSQPCCLGPHTRRGLIDLRPRRVTSRPLELADWLLSQVHSLNKLVTQKFRRPKLATFTWQVHWLLRVQLCIVAN</sequence>